<dbReference type="Proteomes" id="UP001233999">
    <property type="component" value="Unassembled WGS sequence"/>
</dbReference>
<feature type="transmembrane region" description="Helical" evidence="1">
    <location>
        <begin position="48"/>
        <end position="67"/>
    </location>
</feature>
<organism evidence="2 3">
    <name type="scientific">Diploptera punctata</name>
    <name type="common">Pacific beetle cockroach</name>
    <dbReference type="NCBI Taxonomy" id="6984"/>
    <lineage>
        <taxon>Eukaryota</taxon>
        <taxon>Metazoa</taxon>
        <taxon>Ecdysozoa</taxon>
        <taxon>Arthropoda</taxon>
        <taxon>Hexapoda</taxon>
        <taxon>Insecta</taxon>
        <taxon>Pterygota</taxon>
        <taxon>Neoptera</taxon>
        <taxon>Polyneoptera</taxon>
        <taxon>Dictyoptera</taxon>
        <taxon>Blattodea</taxon>
        <taxon>Blaberoidea</taxon>
        <taxon>Blaberidae</taxon>
        <taxon>Diplopterinae</taxon>
        <taxon>Diploptera</taxon>
    </lineage>
</organism>
<feature type="non-terminal residue" evidence="2">
    <location>
        <position position="1"/>
    </location>
</feature>
<reference evidence="2" key="2">
    <citation type="submission" date="2023-05" db="EMBL/GenBank/DDBJ databases">
        <authorList>
            <person name="Fouks B."/>
        </authorList>
    </citation>
    <scope>NUCLEOTIDE SEQUENCE</scope>
    <source>
        <strain evidence="2">Stay&amp;Tobe</strain>
        <tissue evidence="2">Testes</tissue>
    </source>
</reference>
<keyword evidence="1" id="KW-0472">Membrane</keyword>
<feature type="non-terminal residue" evidence="2">
    <location>
        <position position="101"/>
    </location>
</feature>
<comment type="caution">
    <text evidence="2">The sequence shown here is derived from an EMBL/GenBank/DDBJ whole genome shotgun (WGS) entry which is preliminary data.</text>
</comment>
<dbReference type="AlphaFoldDB" id="A0AAD8A9E5"/>
<evidence type="ECO:0000313" key="2">
    <source>
        <dbReference type="EMBL" id="KAJ9594951.1"/>
    </source>
</evidence>
<name>A0AAD8A9E5_DIPPU</name>
<evidence type="ECO:0000313" key="3">
    <source>
        <dbReference type="Proteomes" id="UP001233999"/>
    </source>
</evidence>
<evidence type="ECO:0000256" key="1">
    <source>
        <dbReference type="SAM" id="Phobius"/>
    </source>
</evidence>
<accession>A0AAD8A9E5</accession>
<keyword evidence="1" id="KW-0812">Transmembrane</keyword>
<reference evidence="2" key="1">
    <citation type="journal article" date="2023" name="IScience">
        <title>Live-bearing cockroach genome reveals convergent evolutionary mechanisms linked to viviparity in insects and beyond.</title>
        <authorList>
            <person name="Fouks B."/>
            <person name="Harrison M.C."/>
            <person name="Mikhailova A.A."/>
            <person name="Marchal E."/>
            <person name="English S."/>
            <person name="Carruthers M."/>
            <person name="Jennings E.C."/>
            <person name="Chiamaka E.L."/>
            <person name="Frigard R.A."/>
            <person name="Pippel M."/>
            <person name="Attardo G.M."/>
            <person name="Benoit J.B."/>
            <person name="Bornberg-Bauer E."/>
            <person name="Tobe S.S."/>
        </authorList>
    </citation>
    <scope>NUCLEOTIDE SEQUENCE</scope>
    <source>
        <strain evidence="2">Stay&amp;Tobe</strain>
    </source>
</reference>
<keyword evidence="3" id="KW-1185">Reference proteome</keyword>
<dbReference type="EMBL" id="JASPKZ010002703">
    <property type="protein sequence ID" value="KAJ9594951.1"/>
    <property type="molecule type" value="Genomic_DNA"/>
</dbReference>
<sequence length="101" mass="11856">NKPTGLILEEDDNDYVLRTNIDDHVARTDLRELVSFALYVLQWMTMKYFIHIAAPILIPDVILMNIINHAFYNCQLNIHLHAEDVFTTFFFQISQPYANIN</sequence>
<proteinExistence type="predicted"/>
<protein>
    <submittedName>
        <fullName evidence="2">Uncharacterized protein</fullName>
    </submittedName>
</protein>
<gene>
    <name evidence="2" type="ORF">L9F63_013767</name>
</gene>
<keyword evidence="1" id="KW-1133">Transmembrane helix</keyword>